<dbReference type="AlphaFoldDB" id="A0A926I603"/>
<comment type="similarity">
    <text evidence="1">Belongs to the bacterial sugar transferase family.</text>
</comment>
<evidence type="ECO:0000313" key="5">
    <source>
        <dbReference type="Proteomes" id="UP000660861"/>
    </source>
</evidence>
<keyword evidence="2" id="KW-1133">Transmembrane helix</keyword>
<proteinExistence type="inferred from homology"/>
<comment type="caution">
    <text evidence="4">The sequence shown here is derived from an EMBL/GenBank/DDBJ whole genome shotgun (WGS) entry which is preliminary data.</text>
</comment>
<gene>
    <name evidence="4" type="ORF">H8709_01335</name>
</gene>
<organism evidence="4 5">
    <name type="scientific">Zongyangia hominis</name>
    <dbReference type="NCBI Taxonomy" id="2763677"/>
    <lineage>
        <taxon>Bacteria</taxon>
        <taxon>Bacillati</taxon>
        <taxon>Bacillota</taxon>
        <taxon>Clostridia</taxon>
        <taxon>Eubacteriales</taxon>
        <taxon>Oscillospiraceae</taxon>
        <taxon>Zongyangia</taxon>
    </lineage>
</organism>
<dbReference type="Proteomes" id="UP000660861">
    <property type="component" value="Unassembled WGS sequence"/>
</dbReference>
<dbReference type="Pfam" id="PF02397">
    <property type="entry name" value="Bac_transf"/>
    <property type="match status" value="1"/>
</dbReference>
<name>A0A926I603_9FIRM</name>
<evidence type="ECO:0000256" key="2">
    <source>
        <dbReference type="SAM" id="Phobius"/>
    </source>
</evidence>
<keyword evidence="4" id="KW-0808">Transferase</keyword>
<reference evidence="4" key="1">
    <citation type="submission" date="2020-08" db="EMBL/GenBank/DDBJ databases">
        <title>Genome public.</title>
        <authorList>
            <person name="Liu C."/>
            <person name="Sun Q."/>
        </authorList>
    </citation>
    <scope>NUCLEOTIDE SEQUENCE</scope>
    <source>
        <strain evidence="4">NSJ-54</strain>
    </source>
</reference>
<dbReference type="InterPro" id="IPR003362">
    <property type="entry name" value="Bact_transf"/>
</dbReference>
<feature type="transmembrane region" description="Helical" evidence="2">
    <location>
        <begin position="43"/>
        <end position="64"/>
    </location>
</feature>
<accession>A0A926I603</accession>
<dbReference type="PANTHER" id="PTHR30576:SF0">
    <property type="entry name" value="UNDECAPRENYL-PHOSPHATE N-ACETYLGALACTOSAMINYL 1-PHOSPHATE TRANSFERASE-RELATED"/>
    <property type="match status" value="1"/>
</dbReference>
<dbReference type="GO" id="GO:0016780">
    <property type="term" value="F:phosphotransferase activity, for other substituted phosphate groups"/>
    <property type="evidence" value="ECO:0007669"/>
    <property type="project" value="TreeGrafter"/>
</dbReference>
<protein>
    <submittedName>
        <fullName evidence="4">Sugar transferase</fullName>
    </submittedName>
</protein>
<dbReference type="PANTHER" id="PTHR30576">
    <property type="entry name" value="COLANIC BIOSYNTHESIS UDP-GLUCOSE LIPID CARRIER TRANSFERASE"/>
    <property type="match status" value="1"/>
</dbReference>
<feature type="domain" description="Bacterial sugar transferase" evidence="3">
    <location>
        <begin position="38"/>
        <end position="230"/>
    </location>
</feature>
<evidence type="ECO:0000256" key="1">
    <source>
        <dbReference type="ARBA" id="ARBA00006464"/>
    </source>
</evidence>
<keyword evidence="2" id="KW-0812">Transmembrane</keyword>
<keyword evidence="2" id="KW-0472">Membrane</keyword>
<sequence>MSNMLLWPWEKLPKNMQNESVRPYYESLKKKTAHLVCKRVIDIFFSILFIIPLLPIYLLVALAVKLDSKGPVLFRQERVKQFGKPFFILKYRTMVVDAQKIGAQVTAKNDSRVTRVGRFLRASRIDEIPQLFNVLKGDMTFVGTRPEVPRYVLHYSDEMRATLLLPPGVTGTASIAYRNENKLLEENEDPERTYIEKILPEKMAYNLDYLKKVSVKYDFIVMGRTVKCVFEKDE</sequence>
<dbReference type="EMBL" id="JACRTC010000001">
    <property type="protein sequence ID" value="MBC8569474.1"/>
    <property type="molecule type" value="Genomic_DNA"/>
</dbReference>
<evidence type="ECO:0000313" key="4">
    <source>
        <dbReference type="EMBL" id="MBC8569474.1"/>
    </source>
</evidence>
<evidence type="ECO:0000259" key="3">
    <source>
        <dbReference type="Pfam" id="PF02397"/>
    </source>
</evidence>
<keyword evidence="5" id="KW-1185">Reference proteome</keyword>